<feature type="transmembrane region" description="Helical" evidence="1">
    <location>
        <begin position="178"/>
        <end position="195"/>
    </location>
</feature>
<dbReference type="RefSeq" id="WP_044220784.1">
    <property type="nucleotide sequence ID" value="NZ_JRYR02000002.1"/>
</dbReference>
<protein>
    <submittedName>
        <fullName evidence="2">Uncharacterized protein</fullName>
    </submittedName>
</protein>
<keyword evidence="1" id="KW-0472">Membrane</keyword>
<keyword evidence="1" id="KW-0812">Transmembrane</keyword>
<keyword evidence="3" id="KW-1185">Reference proteome</keyword>
<reference evidence="2 3" key="1">
    <citation type="journal article" date="2012" name="Int. J. Syst. Evol. Microbiol.">
        <title>Flammeovirga pacifica sp. nov., isolated from deep-sea sediment.</title>
        <authorList>
            <person name="Xu H."/>
            <person name="Fu Y."/>
            <person name="Yang N."/>
            <person name="Ding Z."/>
            <person name="Lai Q."/>
            <person name="Zeng R."/>
        </authorList>
    </citation>
    <scope>NUCLEOTIDE SEQUENCE [LARGE SCALE GENOMIC DNA]</scope>
    <source>
        <strain evidence="3">DSM 24597 / LMG 26175 / WPAGA1</strain>
    </source>
</reference>
<evidence type="ECO:0000313" key="3">
    <source>
        <dbReference type="Proteomes" id="UP000179797"/>
    </source>
</evidence>
<gene>
    <name evidence="2" type="ORF">NH26_22065</name>
</gene>
<name>A0A1S1YTE6_FLAPC</name>
<feature type="transmembrane region" description="Helical" evidence="1">
    <location>
        <begin position="152"/>
        <end position="172"/>
    </location>
</feature>
<dbReference type="AlphaFoldDB" id="A0A1S1YTE6"/>
<dbReference type="OrthoDB" id="987210at2"/>
<dbReference type="EMBL" id="JRYR02000002">
    <property type="protein sequence ID" value="OHX64289.1"/>
    <property type="molecule type" value="Genomic_DNA"/>
</dbReference>
<evidence type="ECO:0000313" key="2">
    <source>
        <dbReference type="EMBL" id="OHX64289.1"/>
    </source>
</evidence>
<accession>A0A1S1YTE6</accession>
<organism evidence="2 3">
    <name type="scientific">Flammeovirga pacifica</name>
    <dbReference type="NCBI Taxonomy" id="915059"/>
    <lineage>
        <taxon>Bacteria</taxon>
        <taxon>Pseudomonadati</taxon>
        <taxon>Bacteroidota</taxon>
        <taxon>Cytophagia</taxon>
        <taxon>Cytophagales</taxon>
        <taxon>Flammeovirgaceae</taxon>
        <taxon>Flammeovirga</taxon>
    </lineage>
</organism>
<dbReference type="Proteomes" id="UP000179797">
    <property type="component" value="Unassembled WGS sequence"/>
</dbReference>
<keyword evidence="1" id="KW-1133">Transmembrane helix</keyword>
<evidence type="ECO:0000256" key="1">
    <source>
        <dbReference type="SAM" id="Phobius"/>
    </source>
</evidence>
<comment type="caution">
    <text evidence="2">The sequence shown here is derived from an EMBL/GenBank/DDBJ whole genome shotgun (WGS) entry which is preliminary data.</text>
</comment>
<proteinExistence type="predicted"/>
<sequence>MLVERDIKSECQALILEGRPDEFIKQKILEVKKSALAAETLIKNTKKEFRKDIRTEIKSMLEDGKDIQTIKKALDKYPNDLYNDGVNTFLKQNGLKLKAEVKKRVLKGENYNNIIKQYSNDLYSENDLKKWVYNAIEMEIDRIKSLKNRDKLMGFFGVIGGIILLSLSVMAMSSGGRFRVRTTIGSIFLMIGGFYKLTEGFKDNIPTLPNFDFSEDNSKCELFR</sequence>